<dbReference type="Proteomes" id="UP000603352">
    <property type="component" value="Unassembled WGS sequence"/>
</dbReference>
<evidence type="ECO:0000313" key="2">
    <source>
        <dbReference type="Proteomes" id="UP000603352"/>
    </source>
</evidence>
<proteinExistence type="predicted"/>
<sequence length="216" mass="22881">MFNLCICLHNPAGAGRNPRAAGIAETVGMDIRFHTALMIGATGMLRAALDAVALRSERVLAVSRHAGLSLRHRSVSQGDGMAPIVPLDLDWQQPDSFMTGIEAAIEGTRLDLVVIWMHGSGQDALRRLLRLLAARPDCLVVHVLSSAAGDAAAFRAALSREAGGPVLCRYRTVKLGAIMNGLSFDRWLTHEEISGGVIRAILTAEDVVVGSVPASG</sequence>
<protein>
    <submittedName>
        <fullName evidence="1">Short-chain dehydrogenase</fullName>
    </submittedName>
</protein>
<name>A0ABQ1J474_9PROT</name>
<reference evidence="2" key="1">
    <citation type="journal article" date="2019" name="Int. J. Syst. Evol. Microbiol.">
        <title>The Global Catalogue of Microorganisms (GCM) 10K type strain sequencing project: providing services to taxonomists for standard genome sequencing and annotation.</title>
        <authorList>
            <consortium name="The Broad Institute Genomics Platform"/>
            <consortium name="The Broad Institute Genome Sequencing Center for Infectious Disease"/>
            <person name="Wu L."/>
            <person name="Ma J."/>
        </authorList>
    </citation>
    <scope>NUCLEOTIDE SEQUENCE [LARGE SCALE GENOMIC DNA]</scope>
    <source>
        <strain evidence="2">CGMCC 1.10188</strain>
    </source>
</reference>
<keyword evidence="2" id="KW-1185">Reference proteome</keyword>
<gene>
    <name evidence="1" type="ORF">GCM10011505_45570</name>
</gene>
<organism evidence="1 2">
    <name type="scientific">Tistrella bauzanensis</name>
    <dbReference type="NCBI Taxonomy" id="657419"/>
    <lineage>
        <taxon>Bacteria</taxon>
        <taxon>Pseudomonadati</taxon>
        <taxon>Pseudomonadota</taxon>
        <taxon>Alphaproteobacteria</taxon>
        <taxon>Geminicoccales</taxon>
        <taxon>Geminicoccaceae</taxon>
        <taxon>Tistrella</taxon>
    </lineage>
</organism>
<evidence type="ECO:0000313" key="1">
    <source>
        <dbReference type="EMBL" id="GGB59707.1"/>
    </source>
</evidence>
<accession>A0ABQ1J474</accession>
<comment type="caution">
    <text evidence="1">The sequence shown here is derived from an EMBL/GenBank/DDBJ whole genome shotgun (WGS) entry which is preliminary data.</text>
</comment>
<dbReference type="EMBL" id="BMDZ01000088">
    <property type="protein sequence ID" value="GGB59707.1"/>
    <property type="molecule type" value="Genomic_DNA"/>
</dbReference>